<dbReference type="OrthoDB" id="7474785at2"/>
<feature type="region of interest" description="Disordered" evidence="3">
    <location>
        <begin position="1"/>
        <end position="21"/>
    </location>
</feature>
<keyword evidence="7" id="KW-1185">Reference proteome</keyword>
<feature type="region of interest" description="Disordered" evidence="3">
    <location>
        <begin position="159"/>
        <end position="194"/>
    </location>
</feature>
<keyword evidence="2" id="KW-0677">Repeat</keyword>
<dbReference type="Gene3D" id="1.10.238.10">
    <property type="entry name" value="EF-hand"/>
    <property type="match status" value="2"/>
</dbReference>
<dbReference type="PROSITE" id="PS50222">
    <property type="entry name" value="EF_HAND_2"/>
    <property type="match status" value="1"/>
</dbReference>
<gene>
    <name evidence="6" type="ORF">EOI86_21190</name>
</gene>
<keyword evidence="4" id="KW-0472">Membrane</keyword>
<evidence type="ECO:0000256" key="2">
    <source>
        <dbReference type="ARBA" id="ARBA00022737"/>
    </source>
</evidence>
<keyword evidence="4" id="KW-0812">Transmembrane</keyword>
<protein>
    <recommendedName>
        <fullName evidence="5">EF-hand domain-containing protein</fullName>
    </recommendedName>
</protein>
<reference evidence="7" key="1">
    <citation type="submission" date="2019-01" db="EMBL/GenBank/DDBJ databases">
        <title>Gri0909 isolated from a small marine red alga.</title>
        <authorList>
            <person name="Kim J."/>
            <person name="Jeong S.E."/>
            <person name="Jeon C.O."/>
        </authorList>
    </citation>
    <scope>NUCLEOTIDE SEQUENCE [LARGE SCALE GENOMIC DNA]</scope>
    <source>
        <strain evidence="7">Gri0909</strain>
    </source>
</reference>
<evidence type="ECO:0000256" key="1">
    <source>
        <dbReference type="ARBA" id="ARBA00022723"/>
    </source>
</evidence>
<evidence type="ECO:0000313" key="7">
    <source>
        <dbReference type="Proteomes" id="UP000287447"/>
    </source>
</evidence>
<evidence type="ECO:0000256" key="3">
    <source>
        <dbReference type="SAM" id="MobiDB-lite"/>
    </source>
</evidence>
<dbReference type="PANTHER" id="PTHR10891">
    <property type="entry name" value="EF-HAND CALCIUM-BINDING DOMAIN CONTAINING PROTEIN"/>
    <property type="match status" value="1"/>
</dbReference>
<feature type="domain" description="EF-hand" evidence="5">
    <location>
        <begin position="127"/>
        <end position="162"/>
    </location>
</feature>
<feature type="compositionally biased region" description="Polar residues" evidence="3">
    <location>
        <begin position="1"/>
        <end position="11"/>
    </location>
</feature>
<dbReference type="InterPro" id="IPR039647">
    <property type="entry name" value="EF_hand_pair_protein_CML-like"/>
</dbReference>
<dbReference type="AlphaFoldDB" id="A0A3S2VM52"/>
<keyword evidence="4" id="KW-1133">Transmembrane helix</keyword>
<dbReference type="Pfam" id="PF13202">
    <property type="entry name" value="EF-hand_5"/>
    <property type="match status" value="4"/>
</dbReference>
<proteinExistence type="predicted"/>
<dbReference type="GO" id="GO:0005509">
    <property type="term" value="F:calcium ion binding"/>
    <property type="evidence" value="ECO:0007669"/>
    <property type="project" value="InterPro"/>
</dbReference>
<keyword evidence="1" id="KW-0479">Metal-binding</keyword>
<dbReference type="InterPro" id="IPR011992">
    <property type="entry name" value="EF-hand-dom_pair"/>
</dbReference>
<dbReference type="Proteomes" id="UP000287447">
    <property type="component" value="Unassembled WGS sequence"/>
</dbReference>
<dbReference type="InterPro" id="IPR018247">
    <property type="entry name" value="EF_Hand_1_Ca_BS"/>
</dbReference>
<accession>A0A3S2VM52</accession>
<dbReference type="PROSITE" id="PS00018">
    <property type="entry name" value="EF_HAND_1"/>
    <property type="match status" value="1"/>
</dbReference>
<dbReference type="RefSeq" id="WP_127767703.1">
    <property type="nucleotide sequence ID" value="NZ_SADE01000004.1"/>
</dbReference>
<dbReference type="CDD" id="cd00051">
    <property type="entry name" value="EFh"/>
    <property type="match status" value="1"/>
</dbReference>
<dbReference type="EMBL" id="SADE01000004">
    <property type="protein sequence ID" value="RVU33673.1"/>
    <property type="molecule type" value="Genomic_DNA"/>
</dbReference>
<dbReference type="SUPFAM" id="SSF47473">
    <property type="entry name" value="EF-hand"/>
    <property type="match status" value="1"/>
</dbReference>
<sequence>MENNENTGSTDNNDKSSARRHKGRGAMWMVVLAGTAAALGTAAFVGHAVASGNGYQGCHRGGHERGFGGHHGGPRGEMIFRTFDTDKDGTVTAAEINAETERRMSGNDANGDGALSLEEFQGVWMEMLRNRMVDAFQRFDDDGDGVITKAEVDEKTSWMMSRMDRDGDGKITREEQRPRFRRDDDRFEGPEDDD</sequence>
<evidence type="ECO:0000313" key="6">
    <source>
        <dbReference type="EMBL" id="RVU33673.1"/>
    </source>
</evidence>
<evidence type="ECO:0000256" key="4">
    <source>
        <dbReference type="SAM" id="Phobius"/>
    </source>
</evidence>
<feature type="transmembrane region" description="Helical" evidence="4">
    <location>
        <begin position="25"/>
        <end position="50"/>
    </location>
</feature>
<evidence type="ECO:0000259" key="5">
    <source>
        <dbReference type="PROSITE" id="PS50222"/>
    </source>
</evidence>
<name>A0A3S2VM52_9PROT</name>
<dbReference type="InterPro" id="IPR002048">
    <property type="entry name" value="EF_hand_dom"/>
</dbReference>
<comment type="caution">
    <text evidence="6">The sequence shown here is derived from an EMBL/GenBank/DDBJ whole genome shotgun (WGS) entry which is preliminary data.</text>
</comment>
<dbReference type="SMART" id="SM00054">
    <property type="entry name" value="EFh"/>
    <property type="match status" value="2"/>
</dbReference>
<organism evidence="6 7">
    <name type="scientific">Hwanghaeella grinnelliae</name>
    <dbReference type="NCBI Taxonomy" id="2500179"/>
    <lineage>
        <taxon>Bacteria</taxon>
        <taxon>Pseudomonadati</taxon>
        <taxon>Pseudomonadota</taxon>
        <taxon>Alphaproteobacteria</taxon>
        <taxon>Rhodospirillales</taxon>
        <taxon>Rhodospirillaceae</taxon>
        <taxon>Hwanghaeella</taxon>
    </lineage>
</organism>